<gene>
    <name evidence="2" type="ORF">DAD186_04350</name>
</gene>
<reference evidence="2 3" key="1">
    <citation type="submission" date="2015-06" db="EMBL/GenBank/DDBJ databases">
        <title>Investigation of pathophysiology for high-risk pregnancy and development of treatment modality based on it.</title>
        <authorList>
            <person name="Kim B.-C."/>
            <person name="Lim S."/>
        </authorList>
    </citation>
    <scope>NUCLEOTIDE SEQUENCE [LARGE SCALE GENOMIC DNA]</scope>
    <source>
        <strain evidence="2 3">AD1-86</strain>
    </source>
</reference>
<dbReference type="PANTHER" id="PTHR18964:SF149">
    <property type="entry name" value="BIFUNCTIONAL UDP-N-ACETYLGLUCOSAMINE 2-EPIMERASE_N-ACETYLMANNOSAMINE KINASE"/>
    <property type="match status" value="1"/>
</dbReference>
<evidence type="ECO:0000313" key="2">
    <source>
        <dbReference type="EMBL" id="ANP26990.1"/>
    </source>
</evidence>
<dbReference type="InterPro" id="IPR043129">
    <property type="entry name" value="ATPase_NBD"/>
</dbReference>
<evidence type="ECO:0000313" key="3">
    <source>
        <dbReference type="Proteomes" id="UP000092596"/>
    </source>
</evidence>
<protein>
    <recommendedName>
        <fullName evidence="4">ROK family transcriptional regulator</fullName>
    </recommendedName>
</protein>
<dbReference type="PANTHER" id="PTHR18964">
    <property type="entry name" value="ROK (REPRESSOR, ORF, KINASE) FAMILY"/>
    <property type="match status" value="1"/>
</dbReference>
<evidence type="ECO:0008006" key="4">
    <source>
        <dbReference type="Google" id="ProtNLM"/>
    </source>
</evidence>
<dbReference type="KEGG" id="dva:DAD186_04350"/>
<accession>A0A1B0ZGC5</accession>
<dbReference type="Pfam" id="PF00480">
    <property type="entry name" value="ROK"/>
    <property type="match status" value="1"/>
</dbReference>
<comment type="similarity">
    <text evidence="1">Belongs to the ROK (NagC/XylR) family.</text>
</comment>
<dbReference type="AlphaFoldDB" id="A0A1B0ZGC5"/>
<proteinExistence type="inferred from homology"/>
<dbReference type="SUPFAM" id="SSF53067">
    <property type="entry name" value="Actin-like ATPase domain"/>
    <property type="match status" value="1"/>
</dbReference>
<name>A0A1B0ZGC5_9MICO</name>
<dbReference type="InterPro" id="IPR036388">
    <property type="entry name" value="WH-like_DNA-bd_sf"/>
</dbReference>
<sequence length="403" mass="43097">MARARSAASAARAVPADQRTPALLVSPEEQCLILLRDHRSLTASAIASRTDLSRPTIDAALRSLETAHVVTSDLRPTGKAGRPGRTYTFVPRDRMIGVDIGAHAIRAIATDRAGRILARYEADRVREPSRDTFLRDLDDVVRIVSEGASIAGVGLAVPGIVKSQKVKLSRVLPYLNDWDFHREIESLINVPLFVSNDVKAAALGEARLGAGTVDSSQVTVWLGRRVSTAVTLNGELFEGANGVAGEMTTAVGTQWTPGSVCGDWKWPEGRSPLETAERAHAGDAESLASVHEYLEALADPLSRLVAILDPEVLVLAGALSETSAPLADFLATNLKERLTVPFLPRIKRSAHGRYSTAVGALYTAFTNPSAPALAHWQLPAPLTLTAPDLPTDTTIHSTRTHAS</sequence>
<dbReference type="SUPFAM" id="SSF46785">
    <property type="entry name" value="Winged helix' DNA-binding domain"/>
    <property type="match status" value="1"/>
</dbReference>
<dbReference type="RefSeq" id="WP_065247316.1">
    <property type="nucleotide sequence ID" value="NZ_CP012117.1"/>
</dbReference>
<organism evidence="2 3">
    <name type="scientific">Dermabacter vaginalis</name>
    <dbReference type="NCBI Taxonomy" id="1630135"/>
    <lineage>
        <taxon>Bacteria</taxon>
        <taxon>Bacillati</taxon>
        <taxon>Actinomycetota</taxon>
        <taxon>Actinomycetes</taxon>
        <taxon>Micrococcales</taxon>
        <taxon>Dermabacteraceae</taxon>
        <taxon>Dermabacter</taxon>
    </lineage>
</organism>
<dbReference type="EMBL" id="CP012117">
    <property type="protein sequence ID" value="ANP26990.1"/>
    <property type="molecule type" value="Genomic_DNA"/>
</dbReference>
<evidence type="ECO:0000256" key="1">
    <source>
        <dbReference type="ARBA" id="ARBA00006479"/>
    </source>
</evidence>
<dbReference type="Proteomes" id="UP000092596">
    <property type="component" value="Chromosome"/>
</dbReference>
<dbReference type="InterPro" id="IPR000600">
    <property type="entry name" value="ROK"/>
</dbReference>
<dbReference type="InterPro" id="IPR036390">
    <property type="entry name" value="WH_DNA-bd_sf"/>
</dbReference>
<dbReference type="Gene3D" id="3.30.420.40">
    <property type="match status" value="4"/>
</dbReference>
<dbReference type="Gene3D" id="1.10.10.10">
    <property type="entry name" value="Winged helix-like DNA-binding domain superfamily/Winged helix DNA-binding domain"/>
    <property type="match status" value="1"/>
</dbReference>
<dbReference type="STRING" id="1630135.DAD186_04350"/>